<reference evidence="1 2" key="1">
    <citation type="journal article" date="2012" name="Science">
        <title>The Paleozoic origin of enzymatic lignin decomposition reconstructed from 31 fungal genomes.</title>
        <authorList>
            <person name="Floudas D."/>
            <person name="Binder M."/>
            <person name="Riley R."/>
            <person name="Barry K."/>
            <person name="Blanchette R.A."/>
            <person name="Henrissat B."/>
            <person name="Martinez A.T."/>
            <person name="Otillar R."/>
            <person name="Spatafora J.W."/>
            <person name="Yadav J.S."/>
            <person name="Aerts A."/>
            <person name="Benoit I."/>
            <person name="Boyd A."/>
            <person name="Carlson A."/>
            <person name="Copeland A."/>
            <person name="Coutinho P.M."/>
            <person name="de Vries R.P."/>
            <person name="Ferreira P."/>
            <person name="Findley K."/>
            <person name="Foster B."/>
            <person name="Gaskell J."/>
            <person name="Glotzer D."/>
            <person name="Gorecki P."/>
            <person name="Heitman J."/>
            <person name="Hesse C."/>
            <person name="Hori C."/>
            <person name="Igarashi K."/>
            <person name="Jurgens J.A."/>
            <person name="Kallen N."/>
            <person name="Kersten P."/>
            <person name="Kohler A."/>
            <person name="Kuees U."/>
            <person name="Kumar T.K.A."/>
            <person name="Kuo A."/>
            <person name="LaButti K."/>
            <person name="Larrondo L.F."/>
            <person name="Lindquist E."/>
            <person name="Ling A."/>
            <person name="Lombard V."/>
            <person name="Lucas S."/>
            <person name="Lundell T."/>
            <person name="Martin R."/>
            <person name="McLaughlin D.J."/>
            <person name="Morgenstern I."/>
            <person name="Morin E."/>
            <person name="Murat C."/>
            <person name="Nagy L.G."/>
            <person name="Nolan M."/>
            <person name="Ohm R.A."/>
            <person name="Patyshakuliyeva A."/>
            <person name="Rokas A."/>
            <person name="Ruiz-Duenas F.J."/>
            <person name="Sabat G."/>
            <person name="Salamov A."/>
            <person name="Samejima M."/>
            <person name="Schmutz J."/>
            <person name="Slot J.C."/>
            <person name="St John F."/>
            <person name="Stenlid J."/>
            <person name="Sun H."/>
            <person name="Sun S."/>
            <person name="Syed K."/>
            <person name="Tsang A."/>
            <person name="Wiebenga A."/>
            <person name="Young D."/>
            <person name="Pisabarro A."/>
            <person name="Eastwood D.C."/>
            <person name="Martin F."/>
            <person name="Cullen D."/>
            <person name="Grigoriev I.V."/>
            <person name="Hibbett D.S."/>
        </authorList>
    </citation>
    <scope>NUCLEOTIDE SEQUENCE [LARGE SCALE GENOMIC DNA]</scope>
    <source>
        <strain evidence="1 2">DJM-731 SS1</strain>
    </source>
</reference>
<dbReference type="Proteomes" id="UP000030653">
    <property type="component" value="Unassembled WGS sequence"/>
</dbReference>
<organism evidence="1 2">
    <name type="scientific">Dacryopinax primogenitus (strain DJM 731)</name>
    <name type="common">Brown rot fungus</name>
    <dbReference type="NCBI Taxonomy" id="1858805"/>
    <lineage>
        <taxon>Eukaryota</taxon>
        <taxon>Fungi</taxon>
        <taxon>Dikarya</taxon>
        <taxon>Basidiomycota</taxon>
        <taxon>Agaricomycotina</taxon>
        <taxon>Dacrymycetes</taxon>
        <taxon>Dacrymycetales</taxon>
        <taxon>Dacrymycetaceae</taxon>
        <taxon>Dacryopinax</taxon>
    </lineage>
</organism>
<dbReference type="EMBL" id="JH795861">
    <property type="protein sequence ID" value="EJU02921.1"/>
    <property type="molecule type" value="Genomic_DNA"/>
</dbReference>
<dbReference type="GeneID" id="63692693"/>
<name>M5FXZ1_DACPD</name>
<dbReference type="HOGENOM" id="CLU_683382_0_0_1"/>
<sequence length="403" mass="45735">MGGWGEGDGGKRELYGKSSTMFDQMSCTPPLRLPDAMWSIVFQLLEASWVEPRRHPIPPPMLVCKKWKELATPFLYRRFYLSVSDNRLNCFAKRLLSCPKYQQQVSTNARYVYIGVDKEPPFEVSFVLDRMRSLVTVDLHGGAYELHILGISCSATLRSLKFTVTANSCIAAAVHELGALENLHRLSFNAMHSRFDGAAYEDSPAELYLGCLHDLSVYVPNNLGHLDRLWHGSFPSLTHLHMPAAFRYGKSHQPLYTFLQKHKAYISQLDVHICPTANELLPGFECLKRLNIYSVLPHESSVAEWVDCFIHLPASVYYVSPVLLGHHSDHTVLTELLDGLVATGKRLRFKRLLLNLSWSQLILDSSPKLNHYLAFARRMEQELGVVVVDQKGMQLRLDRPNDG</sequence>
<protein>
    <recommendedName>
        <fullName evidence="3">F-box domain-containing protein</fullName>
    </recommendedName>
</protein>
<dbReference type="RefSeq" id="XP_040629815.1">
    <property type="nucleotide sequence ID" value="XM_040777631.1"/>
</dbReference>
<keyword evidence="2" id="KW-1185">Reference proteome</keyword>
<dbReference type="OrthoDB" id="3422663at2759"/>
<gene>
    <name evidence="1" type="ORF">DACRYDRAFT_99856</name>
</gene>
<evidence type="ECO:0008006" key="3">
    <source>
        <dbReference type="Google" id="ProtNLM"/>
    </source>
</evidence>
<dbReference type="AlphaFoldDB" id="M5FXZ1"/>
<evidence type="ECO:0000313" key="1">
    <source>
        <dbReference type="EMBL" id="EJU02921.1"/>
    </source>
</evidence>
<proteinExistence type="predicted"/>
<evidence type="ECO:0000313" key="2">
    <source>
        <dbReference type="Proteomes" id="UP000030653"/>
    </source>
</evidence>
<accession>M5FXZ1</accession>